<proteinExistence type="inferred from homology"/>
<dbReference type="GO" id="GO:0016702">
    <property type="term" value="F:oxidoreductase activity, acting on single donors with incorporation of molecular oxygen, incorporation of two atoms of oxygen"/>
    <property type="evidence" value="ECO:0007669"/>
    <property type="project" value="UniProtKB-ARBA"/>
</dbReference>
<feature type="domain" description="Extradiol ring-cleavage dioxygenase class III enzyme subunit B" evidence="6">
    <location>
        <begin position="35"/>
        <end position="232"/>
    </location>
</feature>
<evidence type="ECO:0000256" key="1">
    <source>
        <dbReference type="ARBA" id="ARBA00001947"/>
    </source>
</evidence>
<dbReference type="PANTHER" id="PTHR30096">
    <property type="entry name" value="4,5-DOPA DIOXYGENASE EXTRADIOL-LIKE PROTEIN"/>
    <property type="match status" value="1"/>
</dbReference>
<evidence type="ECO:0000256" key="5">
    <source>
        <dbReference type="ARBA" id="ARBA00023002"/>
    </source>
</evidence>
<dbReference type="RefSeq" id="WP_072773881.1">
    <property type="nucleotide sequence ID" value="NZ_FRDN01000011.1"/>
</dbReference>
<dbReference type="Gene3D" id="3.40.830.10">
    <property type="entry name" value="LigB-like"/>
    <property type="match status" value="1"/>
</dbReference>
<dbReference type="SUPFAM" id="SSF53213">
    <property type="entry name" value="LigB-like"/>
    <property type="match status" value="1"/>
</dbReference>
<keyword evidence="3" id="KW-0479">Metal-binding</keyword>
<dbReference type="STRING" id="1121395.SAMN02745215_03634"/>
<evidence type="ECO:0000313" key="8">
    <source>
        <dbReference type="Proteomes" id="UP000184010"/>
    </source>
</evidence>
<dbReference type="Proteomes" id="UP000184010">
    <property type="component" value="Unassembled WGS sequence"/>
</dbReference>
<comment type="similarity">
    <text evidence="2">Belongs to the DODA-type extradiol aromatic ring-opening dioxygenase family.</text>
</comment>
<evidence type="ECO:0000313" key="7">
    <source>
        <dbReference type="EMBL" id="SHN81512.1"/>
    </source>
</evidence>
<comment type="cofactor">
    <cofactor evidence="1">
        <name>Zn(2+)</name>
        <dbReference type="ChEBI" id="CHEBI:29105"/>
    </cofactor>
</comment>
<evidence type="ECO:0000256" key="3">
    <source>
        <dbReference type="ARBA" id="ARBA00022723"/>
    </source>
</evidence>
<dbReference type="PANTHER" id="PTHR30096:SF0">
    <property type="entry name" value="4,5-DOPA DIOXYGENASE EXTRADIOL-LIKE PROTEIN"/>
    <property type="match status" value="1"/>
</dbReference>
<keyword evidence="8" id="KW-1185">Reference proteome</keyword>
<keyword evidence="5" id="KW-0560">Oxidoreductase</keyword>
<dbReference type="GO" id="GO:0008270">
    <property type="term" value="F:zinc ion binding"/>
    <property type="evidence" value="ECO:0007669"/>
    <property type="project" value="InterPro"/>
</dbReference>
<evidence type="ECO:0000259" key="6">
    <source>
        <dbReference type="Pfam" id="PF02900"/>
    </source>
</evidence>
<dbReference type="InterPro" id="IPR014436">
    <property type="entry name" value="Extradiol_dOase_DODA"/>
</dbReference>
<name>A0A1M7UEP5_9FIRM</name>
<evidence type="ECO:0000256" key="2">
    <source>
        <dbReference type="ARBA" id="ARBA00007581"/>
    </source>
</evidence>
<dbReference type="GO" id="GO:0008198">
    <property type="term" value="F:ferrous iron binding"/>
    <property type="evidence" value="ECO:0007669"/>
    <property type="project" value="InterPro"/>
</dbReference>
<dbReference type="NCBIfam" id="NF007914">
    <property type="entry name" value="PRK10628.1"/>
    <property type="match status" value="1"/>
</dbReference>
<protein>
    <submittedName>
        <fullName evidence="7">Aromatic ring-opening dioxygenase, catalytic subunit, LigB family</fullName>
    </submittedName>
</protein>
<dbReference type="CDD" id="cd07363">
    <property type="entry name" value="45_DOPA_Dioxygenase"/>
    <property type="match status" value="1"/>
</dbReference>
<dbReference type="PIRSF" id="PIRSF006157">
    <property type="entry name" value="Doxgns_DODA"/>
    <property type="match status" value="1"/>
</dbReference>
<dbReference type="InterPro" id="IPR004183">
    <property type="entry name" value="Xdiol_dOase_suB"/>
</dbReference>
<gene>
    <name evidence="7" type="ORF">SAMN02745215_03634</name>
</gene>
<keyword evidence="7" id="KW-0223">Dioxygenase</keyword>
<keyword evidence="4" id="KW-0862">Zinc</keyword>
<reference evidence="8" key="1">
    <citation type="submission" date="2016-12" db="EMBL/GenBank/DDBJ databases">
        <authorList>
            <person name="Varghese N."/>
            <person name="Submissions S."/>
        </authorList>
    </citation>
    <scope>NUCLEOTIDE SEQUENCE [LARGE SCALE GENOMIC DNA]</scope>
    <source>
        <strain evidence="8">DSM 11544</strain>
    </source>
</reference>
<dbReference type="AlphaFoldDB" id="A0A1M7UEP5"/>
<sequence length="255" mass="28536">MKRMPVVFIGHGSPMNAIEENQFTLQWEALGTRIPRPQAILAISAHWFTPGSRVTGGDAPETIYDMYGFPEELYEIVYRAPGSPQVAQQIKDLLGEQLQIDTGWGFDHGTWSVLHRIYPQAEIPVLQLSVDRNASFADQYAIGRKLRGLREQGVLILGSGNVVHNLARIHWNMEGGYPWAEDFDNYIKEKIVDGNHREVMDLEKAGTSVRLAFTVADHFAPLLYVLGAADEEDRVAVFNEACIMGSLSMTSYLLS</sequence>
<evidence type="ECO:0000256" key="4">
    <source>
        <dbReference type="ARBA" id="ARBA00022833"/>
    </source>
</evidence>
<accession>A0A1M7UEP5</accession>
<organism evidence="7 8">
    <name type="scientific">Desulfitobacterium chlororespirans DSM 11544</name>
    <dbReference type="NCBI Taxonomy" id="1121395"/>
    <lineage>
        <taxon>Bacteria</taxon>
        <taxon>Bacillati</taxon>
        <taxon>Bacillota</taxon>
        <taxon>Clostridia</taxon>
        <taxon>Eubacteriales</taxon>
        <taxon>Desulfitobacteriaceae</taxon>
        <taxon>Desulfitobacterium</taxon>
    </lineage>
</organism>
<dbReference type="Pfam" id="PF02900">
    <property type="entry name" value="LigB"/>
    <property type="match status" value="1"/>
</dbReference>
<dbReference type="EMBL" id="FRDN01000011">
    <property type="protein sequence ID" value="SHN81512.1"/>
    <property type="molecule type" value="Genomic_DNA"/>
</dbReference>